<evidence type="ECO:0000313" key="3">
    <source>
        <dbReference type="Proteomes" id="UP000033684"/>
    </source>
</evidence>
<feature type="domain" description="Hydantoinase A/oxoprolinase" evidence="1">
    <location>
        <begin position="61"/>
        <end position="308"/>
    </location>
</feature>
<dbReference type="InterPro" id="IPR002756">
    <property type="entry name" value="MfnF"/>
</dbReference>
<dbReference type="InterPro" id="IPR002821">
    <property type="entry name" value="Hydantoinase_A"/>
</dbReference>
<evidence type="ECO:0000259" key="1">
    <source>
        <dbReference type="Pfam" id="PF01968"/>
    </source>
</evidence>
<dbReference type="Pfam" id="PF01968">
    <property type="entry name" value="Hydantoinase_A"/>
    <property type="match status" value="1"/>
</dbReference>
<dbReference type="InterPro" id="IPR043129">
    <property type="entry name" value="ATPase_NBD"/>
</dbReference>
<proteinExistence type="predicted"/>
<sequence>MDKAYLGWDIGGAHVKAVVLTDAGVEQVIQQACPLWKGIAALSAVVGSIQAKLPQYSYCHGVTMTGELADCFLDRQHGVQGIIDAMRELLASESLFIYAGQLGFLAVEHVKQEHYPSIASANWLASVQFVAKHCRHGLLVDIGSTTTDILAFRDGLPIVQGYTDYERLISKELIYTGVVRTPVMAIAHSVIDQGHSVGLMAEHFATMADVYRITGELIEAHDQYETADGGEKTIVASARRLSRMIGCDFSESELQRWRQLAEQLKAAQVRMILSASEQVLVKAGVEQDGVLVGAGVGRFLLKPLALSLKAEYCDFSELCVSTELSEDLMVSDCAPAAAIAYLLKDEVAD</sequence>
<gene>
    <name evidence="2" type="ORF">VZ94_13465</name>
</gene>
<dbReference type="EMBL" id="LAJX01000134">
    <property type="protein sequence ID" value="KJV06116.1"/>
    <property type="molecule type" value="Genomic_DNA"/>
</dbReference>
<dbReference type="RefSeq" id="WP_045779619.1">
    <property type="nucleotide sequence ID" value="NZ_LAJX01000134.1"/>
</dbReference>
<accession>A0A0F3IH95</accession>
<dbReference type="Gene3D" id="3.30.420.40">
    <property type="match status" value="1"/>
</dbReference>
<reference evidence="3" key="1">
    <citation type="submission" date="2015-03" db="EMBL/GenBank/DDBJ databases">
        <title>Draft genome sequence of a novel methanotroph (Sn10-6) isolated from flooded ricefield rhizosphere in India.</title>
        <authorList>
            <person name="Pandit P.S."/>
            <person name="Pore S.D."/>
            <person name="Arora P."/>
            <person name="Kapse N.G."/>
            <person name="Dhakephalkar P.K."/>
            <person name="Rahalkar M.C."/>
        </authorList>
    </citation>
    <scope>NUCLEOTIDE SEQUENCE [LARGE SCALE GENOMIC DNA]</scope>
    <source>
        <strain evidence="3">Sn10-6</strain>
    </source>
</reference>
<keyword evidence="3" id="KW-1185">Reference proteome</keyword>
<dbReference type="PATRIC" id="fig|1632867.3.peg.1021"/>
<dbReference type="GO" id="GO:0016787">
    <property type="term" value="F:hydrolase activity"/>
    <property type="evidence" value="ECO:0007669"/>
    <property type="project" value="InterPro"/>
</dbReference>
<dbReference type="Gene3D" id="3.30.420.190">
    <property type="entry name" value="conserved archaeal protein q6m145"/>
    <property type="match status" value="1"/>
</dbReference>
<dbReference type="AlphaFoldDB" id="A0A0F3IH95"/>
<dbReference type="NCBIfam" id="TIGR03123">
    <property type="entry name" value="one_C_unchar_1"/>
    <property type="match status" value="1"/>
</dbReference>
<reference evidence="2 3" key="2">
    <citation type="journal article" date="2016" name="Microb. Ecol.">
        <title>Genome Characteristics of a Novel Type I Methanotroph (Sn10-6) Isolated from a Flooded Indian Rice Field.</title>
        <authorList>
            <person name="Rahalkar M.C."/>
            <person name="Pandit P.S."/>
            <person name="Dhakephalkar P.K."/>
            <person name="Pore S."/>
            <person name="Arora P."/>
            <person name="Kapse N."/>
        </authorList>
    </citation>
    <scope>NUCLEOTIDE SEQUENCE [LARGE SCALE GENOMIC DNA]</scope>
    <source>
        <strain evidence="2 3">Sn10-6</strain>
    </source>
</reference>
<dbReference type="Proteomes" id="UP000033684">
    <property type="component" value="Unassembled WGS sequence"/>
</dbReference>
<dbReference type="OrthoDB" id="1792672at2"/>
<organism evidence="2 3">
    <name type="scientific">Methylocucumis oryzae</name>
    <dbReference type="NCBI Taxonomy" id="1632867"/>
    <lineage>
        <taxon>Bacteria</taxon>
        <taxon>Pseudomonadati</taxon>
        <taxon>Pseudomonadota</taxon>
        <taxon>Gammaproteobacteria</taxon>
        <taxon>Methylococcales</taxon>
        <taxon>Methylococcaceae</taxon>
        <taxon>Methylocucumis</taxon>
    </lineage>
</organism>
<protein>
    <submittedName>
        <fullName evidence="2">H4MPT-linked C1 transfer pathway protein</fullName>
    </submittedName>
</protein>
<name>A0A0F3IH95_9GAMM</name>
<comment type="caution">
    <text evidence="2">The sequence shown here is derived from an EMBL/GenBank/DDBJ whole genome shotgun (WGS) entry which is preliminary data.</text>
</comment>
<evidence type="ECO:0000313" key="2">
    <source>
        <dbReference type="EMBL" id="KJV06116.1"/>
    </source>
</evidence>
<dbReference type="SUPFAM" id="SSF53067">
    <property type="entry name" value="Actin-like ATPase domain"/>
    <property type="match status" value="1"/>
</dbReference>